<comment type="caution">
    <text evidence="1">The sequence shown here is derived from an EMBL/GenBank/DDBJ whole genome shotgun (WGS) entry which is preliminary data.</text>
</comment>
<keyword evidence="2" id="KW-1185">Reference proteome</keyword>
<evidence type="ECO:0000313" key="2">
    <source>
        <dbReference type="Proteomes" id="UP001501734"/>
    </source>
</evidence>
<sequence length="67" mass="7810">MTQVNTITKSHKGTHLIYAEMKQIEAYCVLQVKSLEVCNKKFRTLPTLIFFVINDSIKHVLSDNYHQ</sequence>
<protein>
    <submittedName>
        <fullName evidence="1">Uncharacterized protein</fullName>
    </submittedName>
</protein>
<accession>A0ABP7VJ91</accession>
<reference evidence="2" key="1">
    <citation type="journal article" date="2019" name="Int. J. Syst. Evol. Microbiol.">
        <title>The Global Catalogue of Microorganisms (GCM) 10K type strain sequencing project: providing services to taxonomists for standard genome sequencing and annotation.</title>
        <authorList>
            <consortium name="The Broad Institute Genomics Platform"/>
            <consortium name="The Broad Institute Genome Sequencing Center for Infectious Disease"/>
            <person name="Wu L."/>
            <person name="Ma J."/>
        </authorList>
    </citation>
    <scope>NUCLEOTIDE SEQUENCE [LARGE SCALE GENOMIC DNA]</scope>
    <source>
        <strain evidence="2">JCM 17250</strain>
    </source>
</reference>
<dbReference type="Proteomes" id="UP001501734">
    <property type="component" value="Unassembled WGS sequence"/>
</dbReference>
<evidence type="ECO:0000313" key="1">
    <source>
        <dbReference type="EMBL" id="GAA4068424.1"/>
    </source>
</evidence>
<name>A0ABP7VJ91_9BACI</name>
<proteinExistence type="predicted"/>
<dbReference type="EMBL" id="BAABDL010000069">
    <property type="protein sequence ID" value="GAA4068424.1"/>
    <property type="molecule type" value="Genomic_DNA"/>
</dbReference>
<organism evidence="1 2">
    <name type="scientific">Amphibacillus indicireducens</name>
    <dbReference type="NCBI Taxonomy" id="1076330"/>
    <lineage>
        <taxon>Bacteria</taxon>
        <taxon>Bacillati</taxon>
        <taxon>Bacillota</taxon>
        <taxon>Bacilli</taxon>
        <taxon>Bacillales</taxon>
        <taxon>Bacillaceae</taxon>
        <taxon>Amphibacillus</taxon>
    </lineage>
</organism>
<gene>
    <name evidence="1" type="ORF">GCM10022410_13020</name>
</gene>